<dbReference type="GO" id="GO:0005886">
    <property type="term" value="C:plasma membrane"/>
    <property type="evidence" value="ECO:0007669"/>
    <property type="project" value="UniProtKB-SubCell"/>
</dbReference>
<comment type="subcellular location">
    <subcellularLocation>
        <location evidence="1">Cell inner membrane</location>
        <topology evidence="1">Peripheral membrane protein</topology>
    </subcellularLocation>
</comment>
<dbReference type="InterPro" id="IPR003593">
    <property type="entry name" value="AAA+_ATPase"/>
</dbReference>
<protein>
    <submittedName>
        <fullName evidence="7">ABC transporter ATP-binding protein</fullName>
    </submittedName>
</protein>
<feature type="domain" description="ABC transporter" evidence="6">
    <location>
        <begin position="15"/>
        <end position="274"/>
    </location>
</feature>
<accession>A0A952FPZ9</accession>
<keyword evidence="5 7" id="KW-0067">ATP-binding</keyword>
<dbReference type="GO" id="GO:0055085">
    <property type="term" value="P:transmembrane transport"/>
    <property type="evidence" value="ECO:0007669"/>
    <property type="project" value="UniProtKB-ARBA"/>
</dbReference>
<dbReference type="InterPro" id="IPR003439">
    <property type="entry name" value="ABC_transporter-like_ATP-bd"/>
</dbReference>
<dbReference type="SUPFAM" id="SSF52540">
    <property type="entry name" value="P-loop containing nucleoside triphosphate hydrolases"/>
    <property type="match status" value="2"/>
</dbReference>
<dbReference type="Pfam" id="PF00005">
    <property type="entry name" value="ABC_tran"/>
    <property type="match status" value="2"/>
</dbReference>
<dbReference type="SMART" id="SM00382">
    <property type="entry name" value="AAA"/>
    <property type="match status" value="2"/>
</dbReference>
<proteinExistence type="inferred from homology"/>
<dbReference type="AlphaFoldDB" id="A0A952FPZ9"/>
<dbReference type="PROSITE" id="PS00211">
    <property type="entry name" value="ABC_TRANSPORTER_1"/>
    <property type="match status" value="1"/>
</dbReference>
<dbReference type="FunFam" id="3.40.50.300:FF:000016">
    <property type="entry name" value="Oligopeptide ABC transporter ATP-binding component"/>
    <property type="match status" value="2"/>
</dbReference>
<keyword evidence="3" id="KW-0813">Transport</keyword>
<dbReference type="NCBIfam" id="NF008453">
    <property type="entry name" value="PRK11308.1"/>
    <property type="match status" value="2"/>
</dbReference>
<gene>
    <name evidence="7" type="ORF">JF625_19275</name>
</gene>
<evidence type="ECO:0000256" key="4">
    <source>
        <dbReference type="ARBA" id="ARBA00022741"/>
    </source>
</evidence>
<evidence type="ECO:0000313" key="7">
    <source>
        <dbReference type="EMBL" id="MBW8727275.1"/>
    </source>
</evidence>
<keyword evidence="4" id="KW-0547">Nucleotide-binding</keyword>
<dbReference type="Pfam" id="PF08352">
    <property type="entry name" value="oligo_HPY"/>
    <property type="match status" value="2"/>
</dbReference>
<dbReference type="Proteomes" id="UP000700706">
    <property type="component" value="Unassembled WGS sequence"/>
</dbReference>
<sequence length="638" mass="69090">MGPRNEGSAAVTDILRLHDLRIGFAVPGGTLEAVRGVSLRVPAGKTVAVVGESGSGKSVLAQSVMGILPSNGRVTGGRILFSDPDKPGTIVDLAKLPQESPEYRDIRGGRISMIFQEPMTSLSPLHTVGNQIVEAVRLHRPVGPAEARDLAREMLRLVGFPNPARALKTYPFELSGGLRQRAMIAMALVCRPALLIADEPTTALDVTIQAQILKLMQDLQAELGMAILIITHDLGIVANIADEVVVMYRGEVMESGPLEPIFSDPGHPYLKALLRAVPRFDMGHERLVPIREIRQADGHMMGTTKKAWTEAAEAAGPLLTVDGISKTFAIRNSGLFGGGQEERIKAVDDVSFTIRRGECVGLVGESGCGKTTLSKILMRALTPDAGSIGFNDHGKPVDVLALEGEELKAFRPRMQFMFQDPFSSLNPRMTVFDILTEPLTIHGIGTPAKRKAIAKELMELVGLDIRHLQRYPHSFSGGQRQRIGIARALALRPDLIICDEPVSALDVSIQAQILNLLKDLKAKLGLTYLFISHNLAVVDYIADRIMVMCRGRVVELAPRALLFARPVHPYTRALLAAVPAPDPSRRLDFEALMDGRASDPAAWPAPFTLGPDTPGHLVEIDKGHFVRATEAPALELAS</sequence>
<dbReference type="EMBL" id="JAEKLZ010000265">
    <property type="protein sequence ID" value="MBW8727275.1"/>
    <property type="molecule type" value="Genomic_DNA"/>
</dbReference>
<reference evidence="7" key="1">
    <citation type="submission" date="2020-06" db="EMBL/GenBank/DDBJ databases">
        <title>Stable isotope informed genome-resolved metagenomics uncovers potential trophic interactions in rhizosphere soil.</title>
        <authorList>
            <person name="Starr E.P."/>
            <person name="Shi S."/>
            <person name="Blazewicz S.J."/>
            <person name="Koch B.J."/>
            <person name="Probst A.J."/>
            <person name="Hungate B.A."/>
            <person name="Pett-Ridge J."/>
            <person name="Firestone M.K."/>
            <person name="Banfield J.F."/>
        </authorList>
    </citation>
    <scope>NUCLEOTIDE SEQUENCE</scope>
    <source>
        <strain evidence="7">YM_69_17</strain>
    </source>
</reference>
<dbReference type="InterPro" id="IPR027417">
    <property type="entry name" value="P-loop_NTPase"/>
</dbReference>
<dbReference type="CDD" id="cd03257">
    <property type="entry name" value="ABC_NikE_OppD_transporters"/>
    <property type="match status" value="2"/>
</dbReference>
<evidence type="ECO:0000256" key="5">
    <source>
        <dbReference type="ARBA" id="ARBA00022840"/>
    </source>
</evidence>
<comment type="similarity">
    <text evidence="2">Belongs to the ABC transporter superfamily.</text>
</comment>
<evidence type="ECO:0000256" key="3">
    <source>
        <dbReference type="ARBA" id="ARBA00022448"/>
    </source>
</evidence>
<evidence type="ECO:0000256" key="1">
    <source>
        <dbReference type="ARBA" id="ARBA00004417"/>
    </source>
</evidence>
<evidence type="ECO:0000256" key="2">
    <source>
        <dbReference type="ARBA" id="ARBA00005417"/>
    </source>
</evidence>
<evidence type="ECO:0000313" key="8">
    <source>
        <dbReference type="Proteomes" id="UP000700706"/>
    </source>
</evidence>
<dbReference type="PANTHER" id="PTHR43776">
    <property type="entry name" value="TRANSPORT ATP-BINDING PROTEIN"/>
    <property type="match status" value="1"/>
</dbReference>
<dbReference type="PANTHER" id="PTHR43776:SF7">
    <property type="entry name" value="D,D-DIPEPTIDE TRANSPORT ATP-BINDING PROTEIN DDPF-RELATED"/>
    <property type="match status" value="1"/>
</dbReference>
<dbReference type="InterPro" id="IPR050319">
    <property type="entry name" value="ABC_transp_ATP-bind"/>
</dbReference>
<dbReference type="PROSITE" id="PS50893">
    <property type="entry name" value="ABC_TRANSPORTER_2"/>
    <property type="match status" value="2"/>
</dbReference>
<dbReference type="GO" id="GO:0015833">
    <property type="term" value="P:peptide transport"/>
    <property type="evidence" value="ECO:0007669"/>
    <property type="project" value="InterPro"/>
</dbReference>
<dbReference type="InterPro" id="IPR017871">
    <property type="entry name" value="ABC_transporter-like_CS"/>
</dbReference>
<dbReference type="GO" id="GO:0016887">
    <property type="term" value="F:ATP hydrolysis activity"/>
    <property type="evidence" value="ECO:0007669"/>
    <property type="project" value="InterPro"/>
</dbReference>
<evidence type="ECO:0000259" key="6">
    <source>
        <dbReference type="PROSITE" id="PS50893"/>
    </source>
</evidence>
<name>A0A952FPZ9_9PROT</name>
<dbReference type="GO" id="GO:0005524">
    <property type="term" value="F:ATP binding"/>
    <property type="evidence" value="ECO:0007669"/>
    <property type="project" value="UniProtKB-KW"/>
</dbReference>
<dbReference type="NCBIfam" id="NF007739">
    <property type="entry name" value="PRK10419.1"/>
    <property type="match status" value="2"/>
</dbReference>
<comment type="caution">
    <text evidence="7">The sequence shown here is derived from an EMBL/GenBank/DDBJ whole genome shotgun (WGS) entry which is preliminary data.</text>
</comment>
<organism evidence="7 8">
    <name type="scientific">Inquilinus limosus</name>
    <dbReference type="NCBI Taxonomy" id="171674"/>
    <lineage>
        <taxon>Bacteria</taxon>
        <taxon>Pseudomonadati</taxon>
        <taxon>Pseudomonadota</taxon>
        <taxon>Alphaproteobacteria</taxon>
        <taxon>Rhodospirillales</taxon>
        <taxon>Rhodospirillaceae</taxon>
        <taxon>Inquilinus</taxon>
    </lineage>
</organism>
<dbReference type="InterPro" id="IPR013563">
    <property type="entry name" value="Oligopep_ABC_C"/>
</dbReference>
<feature type="domain" description="ABC transporter" evidence="6">
    <location>
        <begin position="330"/>
        <end position="575"/>
    </location>
</feature>
<dbReference type="Gene3D" id="3.40.50.300">
    <property type="entry name" value="P-loop containing nucleotide triphosphate hydrolases"/>
    <property type="match status" value="2"/>
</dbReference>